<proteinExistence type="predicted"/>
<organism evidence="2 3">
    <name type="scientific">Streptomyces rubrogriseus</name>
    <dbReference type="NCBI Taxonomy" id="194673"/>
    <lineage>
        <taxon>Bacteria</taxon>
        <taxon>Bacillati</taxon>
        <taxon>Actinomycetota</taxon>
        <taxon>Actinomycetes</taxon>
        <taxon>Kitasatosporales</taxon>
        <taxon>Streptomycetaceae</taxon>
        <taxon>Streptomyces</taxon>
        <taxon>Streptomyces violaceoruber group</taxon>
    </lineage>
</organism>
<accession>A0A6G3TEX7</accession>
<dbReference type="AlphaFoldDB" id="A0A6G3TEX7"/>
<evidence type="ECO:0000313" key="2">
    <source>
        <dbReference type="EMBL" id="NEC34571.1"/>
    </source>
</evidence>
<name>A0A6G3TEX7_9ACTN</name>
<dbReference type="EMBL" id="JAAGMQ010000448">
    <property type="protein sequence ID" value="NEC34571.1"/>
    <property type="molecule type" value="Genomic_DNA"/>
</dbReference>
<evidence type="ECO:0000256" key="1">
    <source>
        <dbReference type="SAM" id="MobiDB-lite"/>
    </source>
</evidence>
<protein>
    <submittedName>
        <fullName evidence="2">Uncharacterized protein</fullName>
    </submittedName>
</protein>
<dbReference type="Proteomes" id="UP000475666">
    <property type="component" value="Unassembled WGS sequence"/>
</dbReference>
<comment type="caution">
    <text evidence="2">The sequence shown here is derived from an EMBL/GenBank/DDBJ whole genome shotgun (WGS) entry which is preliminary data.</text>
</comment>
<reference evidence="2 3" key="1">
    <citation type="submission" date="2020-01" db="EMBL/GenBank/DDBJ databases">
        <title>Insect and environment-associated Actinomycetes.</title>
        <authorList>
            <person name="Currrie C."/>
            <person name="Chevrette M."/>
            <person name="Carlson C."/>
            <person name="Stubbendieck R."/>
            <person name="Wendt-Pienkowski E."/>
        </authorList>
    </citation>
    <scope>NUCLEOTIDE SEQUENCE [LARGE SCALE GENOMIC DNA]</scope>
    <source>
        <strain evidence="2 3">SID7739</strain>
    </source>
</reference>
<gene>
    <name evidence="2" type="ORF">G3I66_15500</name>
</gene>
<sequence length="106" mass="11347">MRARRLGNRARRLPGFPYPDQTVGGEVGTRPPLLRVALRSLSNHEIDSGPALVPTVLLPDTSHFNGRGGRVHPVPHLDGSADVPTLLRHLSGLLGLDEVTAHDLAA</sequence>
<evidence type="ECO:0000313" key="3">
    <source>
        <dbReference type="Proteomes" id="UP000475666"/>
    </source>
</evidence>
<feature type="region of interest" description="Disordered" evidence="1">
    <location>
        <begin position="1"/>
        <end position="28"/>
    </location>
</feature>
<dbReference type="RefSeq" id="WP_164274718.1">
    <property type="nucleotide sequence ID" value="NZ_JAAGMQ010000448.1"/>
</dbReference>
<feature type="compositionally biased region" description="Basic residues" evidence="1">
    <location>
        <begin position="1"/>
        <end position="12"/>
    </location>
</feature>